<protein>
    <submittedName>
        <fullName evidence="1">Uncharacterized protein</fullName>
    </submittedName>
</protein>
<reference evidence="1" key="1">
    <citation type="journal article" date="2023" name="Science">
        <title>Elucidation of the pathway for biosynthesis of saponin adjuvants from the soapbark tree.</title>
        <authorList>
            <person name="Reed J."/>
            <person name="Orme A."/>
            <person name="El-Demerdash A."/>
            <person name="Owen C."/>
            <person name="Martin L.B.B."/>
            <person name="Misra R.C."/>
            <person name="Kikuchi S."/>
            <person name="Rejzek M."/>
            <person name="Martin A.C."/>
            <person name="Harkess A."/>
            <person name="Leebens-Mack J."/>
            <person name="Louveau T."/>
            <person name="Stephenson M.J."/>
            <person name="Osbourn A."/>
        </authorList>
    </citation>
    <scope>NUCLEOTIDE SEQUENCE</scope>
    <source>
        <strain evidence="1">S10</strain>
    </source>
</reference>
<dbReference type="EMBL" id="JARAOO010000012">
    <property type="protein sequence ID" value="KAJ7949912.1"/>
    <property type="molecule type" value="Genomic_DNA"/>
</dbReference>
<keyword evidence="2" id="KW-1185">Reference proteome</keyword>
<proteinExistence type="predicted"/>
<dbReference type="Proteomes" id="UP001163823">
    <property type="component" value="Chromosome 12"/>
</dbReference>
<gene>
    <name evidence="1" type="ORF">O6P43_030196</name>
</gene>
<sequence length="150" mass="15993">MNMKKKEMAHQGCEVGDVVFVEGVGVEEISMREGNIMVTVGMVDVVMGAEDVAGQGGVVFGGEGGAMVTSHLGTMTMVNLMHHLHNVATEGEGEGARDGDVDVIQDPMGPAGAATASKVWRERGVKNVYISLEKDVVAFCAWFFIRLVYC</sequence>
<dbReference type="KEGG" id="qsa:O6P43_030196"/>
<organism evidence="1 2">
    <name type="scientific">Quillaja saponaria</name>
    <name type="common">Soap bark tree</name>
    <dbReference type="NCBI Taxonomy" id="32244"/>
    <lineage>
        <taxon>Eukaryota</taxon>
        <taxon>Viridiplantae</taxon>
        <taxon>Streptophyta</taxon>
        <taxon>Embryophyta</taxon>
        <taxon>Tracheophyta</taxon>
        <taxon>Spermatophyta</taxon>
        <taxon>Magnoliopsida</taxon>
        <taxon>eudicotyledons</taxon>
        <taxon>Gunneridae</taxon>
        <taxon>Pentapetalae</taxon>
        <taxon>rosids</taxon>
        <taxon>fabids</taxon>
        <taxon>Fabales</taxon>
        <taxon>Quillajaceae</taxon>
        <taxon>Quillaja</taxon>
    </lineage>
</organism>
<evidence type="ECO:0000313" key="1">
    <source>
        <dbReference type="EMBL" id="KAJ7949912.1"/>
    </source>
</evidence>
<dbReference type="EMBL" id="JARAOO010000012">
    <property type="protein sequence ID" value="KAJ7949913.1"/>
    <property type="molecule type" value="Genomic_DNA"/>
</dbReference>
<name>A0AAD7L204_QUISA</name>
<dbReference type="AlphaFoldDB" id="A0AAD7L204"/>
<accession>A0AAD7L204</accession>
<evidence type="ECO:0000313" key="2">
    <source>
        <dbReference type="Proteomes" id="UP001163823"/>
    </source>
</evidence>
<comment type="caution">
    <text evidence="1">The sequence shown here is derived from an EMBL/GenBank/DDBJ whole genome shotgun (WGS) entry which is preliminary data.</text>
</comment>